<dbReference type="AlphaFoldDB" id="A0A9P8RL46"/>
<evidence type="ECO:0000313" key="2">
    <source>
        <dbReference type="Proteomes" id="UP000758603"/>
    </source>
</evidence>
<proteinExistence type="predicted"/>
<dbReference type="SUPFAM" id="SSF49344">
    <property type="entry name" value="CBD9-like"/>
    <property type="match status" value="1"/>
</dbReference>
<organism evidence="1 2">
    <name type="scientific">Truncatella angustata</name>
    <dbReference type="NCBI Taxonomy" id="152316"/>
    <lineage>
        <taxon>Eukaryota</taxon>
        <taxon>Fungi</taxon>
        <taxon>Dikarya</taxon>
        <taxon>Ascomycota</taxon>
        <taxon>Pezizomycotina</taxon>
        <taxon>Sordariomycetes</taxon>
        <taxon>Xylariomycetidae</taxon>
        <taxon>Amphisphaeriales</taxon>
        <taxon>Sporocadaceae</taxon>
        <taxon>Truncatella</taxon>
    </lineage>
</organism>
<evidence type="ECO:0008006" key="3">
    <source>
        <dbReference type="Google" id="ProtNLM"/>
    </source>
</evidence>
<protein>
    <recommendedName>
        <fullName evidence="3">Carbohydrate-binding domain-containing protein</fullName>
    </recommendedName>
</protein>
<dbReference type="Gene3D" id="2.60.40.1190">
    <property type="match status" value="1"/>
</dbReference>
<dbReference type="Proteomes" id="UP000758603">
    <property type="component" value="Unassembled WGS sequence"/>
</dbReference>
<comment type="caution">
    <text evidence="1">The sequence shown here is derived from an EMBL/GenBank/DDBJ whole genome shotgun (WGS) entry which is preliminary data.</text>
</comment>
<reference evidence="1" key="1">
    <citation type="journal article" date="2021" name="Nat. Commun.">
        <title>Genetic determinants of endophytism in the Arabidopsis root mycobiome.</title>
        <authorList>
            <person name="Mesny F."/>
            <person name="Miyauchi S."/>
            <person name="Thiergart T."/>
            <person name="Pickel B."/>
            <person name="Atanasova L."/>
            <person name="Karlsson M."/>
            <person name="Huettel B."/>
            <person name="Barry K.W."/>
            <person name="Haridas S."/>
            <person name="Chen C."/>
            <person name="Bauer D."/>
            <person name="Andreopoulos W."/>
            <person name="Pangilinan J."/>
            <person name="LaButti K."/>
            <person name="Riley R."/>
            <person name="Lipzen A."/>
            <person name="Clum A."/>
            <person name="Drula E."/>
            <person name="Henrissat B."/>
            <person name="Kohler A."/>
            <person name="Grigoriev I.V."/>
            <person name="Martin F.M."/>
            <person name="Hacquard S."/>
        </authorList>
    </citation>
    <scope>NUCLEOTIDE SEQUENCE</scope>
    <source>
        <strain evidence="1">MPI-SDFR-AT-0073</strain>
    </source>
</reference>
<dbReference type="EMBL" id="JAGPXC010000012">
    <property type="protein sequence ID" value="KAH6645146.1"/>
    <property type="molecule type" value="Genomic_DNA"/>
</dbReference>
<accession>A0A9P8RL46</accession>
<gene>
    <name evidence="1" type="ORF">BKA67DRAFT_527430</name>
</gene>
<sequence length="242" mass="26871">MHVPSVSTVALAAAATAFADTQRVAAYNSLPSLTVHACPEVATITYSHSVPEQTAFPTTEVELCYVEDQQTPSGGSAFLHINFTAYAEPYFYYDPSMGTNDPLYEYEVMETFISRGTNDPQTYLEFEVNPGNATWQAFIYNPSKVRAPNATFTNFPIDPFAVGIAASTVLDEPAGVWSSYVQIPLGLFNVDRNRAKGTEWRMNFFRIVESEESYPDQTLGAWSPPDEASFHKTPFFGYVKFA</sequence>
<dbReference type="RefSeq" id="XP_045951660.1">
    <property type="nucleotide sequence ID" value="XM_046098856.1"/>
</dbReference>
<evidence type="ECO:0000313" key="1">
    <source>
        <dbReference type="EMBL" id="KAH6645146.1"/>
    </source>
</evidence>
<name>A0A9P8RL46_9PEZI</name>
<keyword evidence="2" id="KW-1185">Reference proteome</keyword>
<dbReference type="OrthoDB" id="61321at2759"/>
<dbReference type="GeneID" id="70127748"/>
<dbReference type="CDD" id="cd09620">
    <property type="entry name" value="CBM9_like_3"/>
    <property type="match status" value="1"/>
</dbReference>